<feature type="transmembrane region" description="Helical" evidence="1">
    <location>
        <begin position="107"/>
        <end position="129"/>
    </location>
</feature>
<dbReference type="Proteomes" id="UP000662747">
    <property type="component" value="Chromosome"/>
</dbReference>
<evidence type="ECO:0000313" key="2">
    <source>
        <dbReference type="EMBL" id="QSQ25982.1"/>
    </source>
</evidence>
<feature type="transmembrane region" description="Helical" evidence="1">
    <location>
        <begin position="6"/>
        <end position="25"/>
    </location>
</feature>
<feature type="transmembrane region" description="Helical" evidence="1">
    <location>
        <begin position="74"/>
        <end position="95"/>
    </location>
</feature>
<proteinExistence type="predicted"/>
<reference evidence="2 3" key="1">
    <citation type="submission" date="2021-02" db="EMBL/GenBank/DDBJ databases">
        <title>De Novo genome assembly of isolated myxobacteria.</title>
        <authorList>
            <person name="Stevens D.C."/>
        </authorList>
    </citation>
    <scope>NUCLEOTIDE SEQUENCE [LARGE SCALE GENOMIC DNA]</scope>
    <source>
        <strain evidence="3">SCPEA02</strain>
    </source>
</reference>
<organism evidence="2 3">
    <name type="scientific">Pyxidicoccus parkwayensis</name>
    <dbReference type="NCBI Taxonomy" id="2813578"/>
    <lineage>
        <taxon>Bacteria</taxon>
        <taxon>Pseudomonadati</taxon>
        <taxon>Myxococcota</taxon>
        <taxon>Myxococcia</taxon>
        <taxon>Myxococcales</taxon>
        <taxon>Cystobacterineae</taxon>
        <taxon>Myxococcaceae</taxon>
        <taxon>Pyxidicoccus</taxon>
    </lineage>
</organism>
<evidence type="ECO:0000256" key="1">
    <source>
        <dbReference type="SAM" id="Phobius"/>
    </source>
</evidence>
<dbReference type="RefSeq" id="WP_206727532.1">
    <property type="nucleotide sequence ID" value="NZ_CP071090.1"/>
</dbReference>
<name>A0ABX7P6A3_9BACT</name>
<gene>
    <name evidence="2" type="ORF">JY651_14095</name>
</gene>
<keyword evidence="1" id="KW-1133">Transmembrane helix</keyword>
<keyword evidence="1" id="KW-0812">Transmembrane</keyword>
<protein>
    <submittedName>
        <fullName evidence="2">Uncharacterized protein</fullName>
    </submittedName>
</protein>
<keyword evidence="3" id="KW-1185">Reference proteome</keyword>
<keyword evidence="1" id="KW-0472">Membrane</keyword>
<feature type="transmembrane region" description="Helical" evidence="1">
    <location>
        <begin position="236"/>
        <end position="258"/>
    </location>
</feature>
<evidence type="ECO:0000313" key="3">
    <source>
        <dbReference type="Proteomes" id="UP000662747"/>
    </source>
</evidence>
<feature type="transmembrane region" description="Helical" evidence="1">
    <location>
        <begin position="176"/>
        <end position="200"/>
    </location>
</feature>
<feature type="transmembrane region" description="Helical" evidence="1">
    <location>
        <begin position="141"/>
        <end position="161"/>
    </location>
</feature>
<sequence>MAAFIGVLVGWIAAFFLLPVLYAAALKRNMGLRAGTTDSPPLKVTHGRGEGSGQLVLARVEDLAPVRPRSRRTLIYLALVVISALSSSAILQLVLEPNASGVYRITPLSLMVGAAIYTSVPFVIGRVLSGLRGTMSNFGSWTLPSFLFGALPGGALSFSMAEPVSRMPVIGLSVRVLHVILALAVGYGLLLTFIAARSVLARLIPLSADSKVLVSSLLSGGIALSLYNTGASNARGLVLMLPWIGAALVLVLVLIATAPRLERRAGILFLRAFRKPKQSNRITRHFARNFNEHGPLHFIAGPDLATTAVDLAAALSWLLGRAKSRFIRSTAEASLRVNAAMLPRRDGRFDVSELACFDDTWRDVVALLAERVDGVIIDLRGYDQGSAELSWELELMLSKVPLDRLILLTDAQTDRELLVRAIGPMTVTAYQLSSTSNRELDAVVERARRLVVSPRRTSEAVG</sequence>
<dbReference type="EMBL" id="CP071090">
    <property type="protein sequence ID" value="QSQ25982.1"/>
    <property type="molecule type" value="Genomic_DNA"/>
</dbReference>
<accession>A0ABX7P6A3</accession>